<dbReference type="GO" id="GO:0005911">
    <property type="term" value="C:cell-cell junction"/>
    <property type="evidence" value="ECO:0007669"/>
    <property type="project" value="TreeGrafter"/>
</dbReference>
<name>A0AAE0SHY5_9BIVA</name>
<organism evidence="10 11">
    <name type="scientific">Potamilus streckersoni</name>
    <dbReference type="NCBI Taxonomy" id="2493646"/>
    <lineage>
        <taxon>Eukaryota</taxon>
        <taxon>Metazoa</taxon>
        <taxon>Spiralia</taxon>
        <taxon>Lophotrochozoa</taxon>
        <taxon>Mollusca</taxon>
        <taxon>Bivalvia</taxon>
        <taxon>Autobranchia</taxon>
        <taxon>Heteroconchia</taxon>
        <taxon>Palaeoheterodonta</taxon>
        <taxon>Unionida</taxon>
        <taxon>Unionoidea</taxon>
        <taxon>Unionidae</taxon>
        <taxon>Ambleminae</taxon>
        <taxon>Lampsilini</taxon>
        <taxon>Potamilus</taxon>
    </lineage>
</organism>
<feature type="domain" description="Ig-like" evidence="9">
    <location>
        <begin position="539"/>
        <end position="632"/>
    </location>
</feature>
<evidence type="ECO:0000256" key="6">
    <source>
        <dbReference type="SAM" id="MobiDB-lite"/>
    </source>
</evidence>
<keyword evidence="7" id="KW-1133">Transmembrane helix</keyword>
<feature type="region of interest" description="Disordered" evidence="6">
    <location>
        <begin position="897"/>
        <end position="922"/>
    </location>
</feature>
<feature type="domain" description="Ig-like" evidence="9">
    <location>
        <begin position="229"/>
        <end position="328"/>
    </location>
</feature>
<evidence type="ECO:0000256" key="5">
    <source>
        <dbReference type="ARBA" id="ARBA00023319"/>
    </source>
</evidence>
<evidence type="ECO:0000313" key="10">
    <source>
        <dbReference type="EMBL" id="KAK3592280.1"/>
    </source>
</evidence>
<dbReference type="SUPFAM" id="SSF49265">
    <property type="entry name" value="Fibronectin type III"/>
    <property type="match status" value="1"/>
</dbReference>
<dbReference type="InterPro" id="IPR013162">
    <property type="entry name" value="CD80_C2-set"/>
</dbReference>
<dbReference type="PANTHER" id="PTHR11640:SF31">
    <property type="entry name" value="IRREGULAR CHIASM C-ROUGHEST PROTEIN-RELATED"/>
    <property type="match status" value="1"/>
</dbReference>
<evidence type="ECO:0000259" key="9">
    <source>
        <dbReference type="PROSITE" id="PS50835"/>
    </source>
</evidence>
<accession>A0AAE0SHY5</accession>
<feature type="domain" description="Ig-like" evidence="9">
    <location>
        <begin position="5"/>
        <end position="108"/>
    </location>
</feature>
<feature type="signal peptide" evidence="8">
    <location>
        <begin position="1"/>
        <end position="21"/>
    </location>
</feature>
<dbReference type="InterPro" id="IPR036116">
    <property type="entry name" value="FN3_sf"/>
</dbReference>
<feature type="transmembrane region" description="Helical" evidence="7">
    <location>
        <begin position="864"/>
        <end position="888"/>
    </location>
</feature>
<dbReference type="InterPro" id="IPR051275">
    <property type="entry name" value="Cell_adhesion_signaling"/>
</dbReference>
<dbReference type="GO" id="GO:0098609">
    <property type="term" value="P:cell-cell adhesion"/>
    <property type="evidence" value="ECO:0007669"/>
    <property type="project" value="TreeGrafter"/>
</dbReference>
<keyword evidence="8" id="KW-0732">Signal</keyword>
<dbReference type="GO" id="GO:0050839">
    <property type="term" value="F:cell adhesion molecule binding"/>
    <property type="evidence" value="ECO:0007669"/>
    <property type="project" value="TreeGrafter"/>
</dbReference>
<dbReference type="Gene3D" id="2.60.40.10">
    <property type="entry name" value="Immunoglobulins"/>
    <property type="match status" value="6"/>
</dbReference>
<proteinExistence type="predicted"/>
<dbReference type="PROSITE" id="PS50835">
    <property type="entry name" value="IG_LIKE"/>
    <property type="match status" value="4"/>
</dbReference>
<dbReference type="SUPFAM" id="SSF48726">
    <property type="entry name" value="Immunoglobulin"/>
    <property type="match status" value="6"/>
</dbReference>
<dbReference type="InterPro" id="IPR013783">
    <property type="entry name" value="Ig-like_fold"/>
</dbReference>
<evidence type="ECO:0000256" key="4">
    <source>
        <dbReference type="ARBA" id="ARBA00023180"/>
    </source>
</evidence>
<reference evidence="10" key="3">
    <citation type="submission" date="2023-05" db="EMBL/GenBank/DDBJ databases">
        <authorList>
            <person name="Smith C.H."/>
        </authorList>
    </citation>
    <scope>NUCLEOTIDE SEQUENCE</scope>
    <source>
        <strain evidence="10">CHS0354</strain>
        <tissue evidence="10">Mantle</tissue>
    </source>
</reference>
<keyword evidence="7" id="KW-0812">Transmembrane</keyword>
<evidence type="ECO:0000256" key="2">
    <source>
        <dbReference type="ARBA" id="ARBA00023136"/>
    </source>
</evidence>
<dbReference type="GO" id="GO:0005886">
    <property type="term" value="C:plasma membrane"/>
    <property type="evidence" value="ECO:0007669"/>
    <property type="project" value="TreeGrafter"/>
</dbReference>
<evidence type="ECO:0000256" key="3">
    <source>
        <dbReference type="ARBA" id="ARBA00023157"/>
    </source>
</evidence>
<gene>
    <name evidence="10" type="ORF">CHS0354_034048</name>
</gene>
<comment type="caution">
    <text evidence="10">The sequence shown here is derived from an EMBL/GenBank/DDBJ whole genome shotgun (WGS) entry which is preliminary data.</text>
</comment>
<dbReference type="Proteomes" id="UP001195483">
    <property type="component" value="Unassembled WGS sequence"/>
</dbReference>
<sequence>MGVCPRYVLSFWTFAVKGLVALTILKNDSIPKKGEGLIISCLTSSVEFIGELTITWNYPTKSTATTCFADIHACTGSSIKYRFSADNNGAYATIHSLDRSRDSGTWTCIGSDNLGNNSTVIIVYTLPTGVVFTQAPNASVDLSVTSVKLQCKTASCMYPMASVQWFYQDLSNSTTPVIYTITNSSGTLEACLDQEQIYTSTLDLPLYTTLSDNSDKFVTFSCRIVYLDPSINIMARGQHTIRFAVRVTEAVLQQNNKNVTDTLTVTAGELVTLTCVTATSRPAPTIDWYLGSQKKGSGASLTFIPSDMDHSKTIYCQAYNIDISGTVFSLKPSLFVQVRVTEAVLQQNNENTTDSLTVTSGDSLTLTCVTPPSRPASTIDWYIGSERKGSGASLTFTPSNEDHNKAIYCLAYNINPYQQVSSLKSRLFVKVKVSEVTLAVLGSGTILFYEGYVKMLHCISSPSRPIASIRWWLGNQQLTDNITNTDNTDISGLYVLTSLASIIMTRGNINQTIYCDGYISDQMHPSVSRQHSIDVLYAPDMSVTVPGPAMENTTLTVLCKARGHPDEYTFHPWKQMWGDKVIRSNLHGTPVSNHNTLKLERLSHQDMGTYICSVDNSITGIDGKLEQTGTVDLKVTGAPAVLKEEEFHFTELAGHSIHISIPFYSNPAIESFIFEKNGTRLQNNSRTSMNLSTSFIDSKFYGIPIKLEAAKANLFIQNLTQDDFDNYTLVLRNFLGTKEFRLHLEAAGPPNMVDTFNFIRFTANQLEFHFKPGFNGGRVQTFVIEYKSIVSLDSSWRNSSVTDLKESVITNGSYFVNITQPPPGKYEYRMYSWNDIGRGPHSDVVITVFIPEVPSNSESPELPFAGIAGGISAGIVIILGVVISIFLWRRYQHAKKNEHENDVAGKDKESTRRTRIKDAAVKQDVSRGKEYEGLNFTKAEATQYLQLNDIAMEDNRDPKTRSPESDSYEKLHSYANNEIQMYSLLKIPEASNDSEAKYENTQIIQLD</sequence>
<dbReference type="SMART" id="SM00409">
    <property type="entry name" value="IG"/>
    <property type="match status" value="4"/>
</dbReference>
<keyword evidence="2 7" id="KW-0472">Membrane</keyword>
<dbReference type="InterPro" id="IPR003598">
    <property type="entry name" value="Ig_sub2"/>
</dbReference>
<evidence type="ECO:0000256" key="1">
    <source>
        <dbReference type="ARBA" id="ARBA00004479"/>
    </source>
</evidence>
<keyword evidence="3" id="KW-1015">Disulfide bond</keyword>
<dbReference type="EMBL" id="JAEAOA010001987">
    <property type="protein sequence ID" value="KAK3592280.1"/>
    <property type="molecule type" value="Genomic_DNA"/>
</dbReference>
<comment type="subcellular location">
    <subcellularLocation>
        <location evidence="1">Membrane</location>
        <topology evidence="1">Single-pass type I membrane protein</topology>
    </subcellularLocation>
</comment>
<evidence type="ECO:0000256" key="8">
    <source>
        <dbReference type="SAM" id="SignalP"/>
    </source>
</evidence>
<keyword evidence="4" id="KW-0325">Glycoprotein</keyword>
<dbReference type="InterPro" id="IPR007110">
    <property type="entry name" value="Ig-like_dom"/>
</dbReference>
<feature type="chain" id="PRO_5042068805" description="Ig-like domain-containing protein" evidence="8">
    <location>
        <begin position="22"/>
        <end position="1007"/>
    </location>
</feature>
<dbReference type="InterPro" id="IPR036179">
    <property type="entry name" value="Ig-like_dom_sf"/>
</dbReference>
<dbReference type="PANTHER" id="PTHR11640">
    <property type="entry name" value="NEPHRIN"/>
    <property type="match status" value="1"/>
</dbReference>
<protein>
    <recommendedName>
        <fullName evidence="9">Ig-like domain-containing protein</fullName>
    </recommendedName>
</protein>
<evidence type="ECO:0000256" key="7">
    <source>
        <dbReference type="SAM" id="Phobius"/>
    </source>
</evidence>
<evidence type="ECO:0000313" key="11">
    <source>
        <dbReference type="Proteomes" id="UP001195483"/>
    </source>
</evidence>
<reference evidence="10" key="2">
    <citation type="journal article" date="2021" name="Genome Biol. Evol.">
        <title>Developing a high-quality reference genome for a parasitic bivalve with doubly uniparental inheritance (Bivalvia: Unionida).</title>
        <authorList>
            <person name="Smith C.H."/>
        </authorList>
    </citation>
    <scope>NUCLEOTIDE SEQUENCE</scope>
    <source>
        <strain evidence="10">CHS0354</strain>
        <tissue evidence="10">Mantle</tissue>
    </source>
</reference>
<feature type="domain" description="Ig-like" evidence="9">
    <location>
        <begin position="332"/>
        <end position="421"/>
    </location>
</feature>
<dbReference type="AlphaFoldDB" id="A0AAE0SHY5"/>
<dbReference type="SMART" id="SM00408">
    <property type="entry name" value="IGc2"/>
    <property type="match status" value="2"/>
</dbReference>
<reference evidence="10" key="1">
    <citation type="journal article" date="2021" name="Genome Biol. Evol.">
        <title>A High-Quality Reference Genome for a Parasitic Bivalve with Doubly Uniparental Inheritance (Bivalvia: Unionida).</title>
        <authorList>
            <person name="Smith C.H."/>
        </authorList>
    </citation>
    <scope>NUCLEOTIDE SEQUENCE</scope>
    <source>
        <strain evidence="10">CHS0354</strain>
    </source>
</reference>
<dbReference type="InterPro" id="IPR003599">
    <property type="entry name" value="Ig_sub"/>
</dbReference>
<dbReference type="Pfam" id="PF08205">
    <property type="entry name" value="C2-set_2"/>
    <property type="match status" value="1"/>
</dbReference>
<keyword evidence="5" id="KW-0393">Immunoglobulin domain</keyword>
<keyword evidence="11" id="KW-1185">Reference proteome</keyword>